<dbReference type="Proteomes" id="UP000217289">
    <property type="component" value="Chromosome"/>
</dbReference>
<reference evidence="2 3" key="1">
    <citation type="submission" date="2017-06" db="EMBL/GenBank/DDBJ databases">
        <authorList>
            <person name="Kim H.J."/>
            <person name="Triplett B.A."/>
        </authorList>
    </citation>
    <scope>NUCLEOTIDE SEQUENCE [LARGE SCALE GENOMIC DNA]</scope>
    <source>
        <strain evidence="2 3">DSM 14713</strain>
    </source>
</reference>
<dbReference type="CDD" id="cd02440">
    <property type="entry name" value="AdoMet_MTases"/>
    <property type="match status" value="1"/>
</dbReference>
<dbReference type="EMBL" id="CP022163">
    <property type="protein sequence ID" value="ATB27211.1"/>
    <property type="molecule type" value="Genomic_DNA"/>
</dbReference>
<feature type="domain" description="Methyltransferase type 11" evidence="1">
    <location>
        <begin position="151"/>
        <end position="201"/>
    </location>
</feature>
<sequence>MEQEKPSRRGRYSYSSMPLGLAGRVREAHQLYRMWQEGLDDRVNVTLDAIRQCEARLAECFGVALEGLDVLDIGPGQQLRHMKVLSVKNRVVGIDMDIVPQGFHLRDYVEMIRHNTVLRTMKTVTRKVLGWDERFERTLARGLSVPDFPRLPVFRMDATRMTFPDASFDLVCSWSAFEHIARPGEALAEVARVLRPGGSAYLAVHLYTSHSGNHDARSLTRNGVAPPYWPHLRPGYREAERPSCYVNEVRLDEWKRLFQAAMPGTRFIHERQEALRFALEGLKAQGELADYSEEELLTVGLVGLWRKPGEA</sequence>
<dbReference type="InterPro" id="IPR029063">
    <property type="entry name" value="SAM-dependent_MTases_sf"/>
</dbReference>
<dbReference type="GO" id="GO:0008757">
    <property type="term" value="F:S-adenosylmethionine-dependent methyltransferase activity"/>
    <property type="evidence" value="ECO:0007669"/>
    <property type="project" value="InterPro"/>
</dbReference>
<dbReference type="KEGG" id="mbd:MEBOL_000649"/>
<accession>A0A250I7R4</accession>
<dbReference type="SUPFAM" id="SSF53335">
    <property type="entry name" value="S-adenosyl-L-methionine-dependent methyltransferases"/>
    <property type="match status" value="1"/>
</dbReference>
<dbReference type="RefSeq" id="WP_170115435.1">
    <property type="nucleotide sequence ID" value="NZ_CP022163.1"/>
</dbReference>
<evidence type="ECO:0000313" key="2">
    <source>
        <dbReference type="EMBL" id="ATB27211.1"/>
    </source>
</evidence>
<evidence type="ECO:0000313" key="3">
    <source>
        <dbReference type="Proteomes" id="UP000217289"/>
    </source>
</evidence>
<dbReference type="Gene3D" id="3.40.50.150">
    <property type="entry name" value="Vaccinia Virus protein VP39"/>
    <property type="match status" value="1"/>
</dbReference>
<evidence type="ECO:0000259" key="1">
    <source>
        <dbReference type="Pfam" id="PF08241"/>
    </source>
</evidence>
<organism evidence="2 3">
    <name type="scientific">Melittangium boletus DSM 14713</name>
    <dbReference type="NCBI Taxonomy" id="1294270"/>
    <lineage>
        <taxon>Bacteria</taxon>
        <taxon>Pseudomonadati</taxon>
        <taxon>Myxococcota</taxon>
        <taxon>Myxococcia</taxon>
        <taxon>Myxococcales</taxon>
        <taxon>Cystobacterineae</taxon>
        <taxon>Archangiaceae</taxon>
        <taxon>Melittangium</taxon>
    </lineage>
</organism>
<proteinExistence type="predicted"/>
<dbReference type="AlphaFoldDB" id="A0A250I7R4"/>
<dbReference type="Pfam" id="PF08241">
    <property type="entry name" value="Methyltransf_11"/>
    <property type="match status" value="1"/>
</dbReference>
<name>A0A250I7R4_9BACT</name>
<gene>
    <name evidence="2" type="ORF">MEBOL_000649</name>
</gene>
<keyword evidence="3" id="KW-1185">Reference proteome</keyword>
<protein>
    <recommendedName>
        <fullName evidence="1">Methyltransferase type 11 domain-containing protein</fullName>
    </recommendedName>
</protein>
<dbReference type="InterPro" id="IPR013216">
    <property type="entry name" value="Methyltransf_11"/>
</dbReference>